<comment type="subcellular location">
    <subcellularLocation>
        <location evidence="1">Membrane</location>
        <topology evidence="1">Multi-pass membrane protein</topology>
    </subcellularLocation>
</comment>
<evidence type="ECO:0000256" key="5">
    <source>
        <dbReference type="ARBA" id="ARBA00023136"/>
    </source>
</evidence>
<proteinExistence type="inferred from homology"/>
<feature type="transmembrane region" description="Helical" evidence="6">
    <location>
        <begin position="430"/>
        <end position="449"/>
    </location>
</feature>
<dbReference type="GO" id="GO:0015297">
    <property type="term" value="F:antiporter activity"/>
    <property type="evidence" value="ECO:0007669"/>
    <property type="project" value="InterPro"/>
</dbReference>
<protein>
    <recommendedName>
        <fullName evidence="6">Protein DETOXIFICATION</fullName>
    </recommendedName>
    <alternativeName>
        <fullName evidence="6">Multidrug and toxic compound extrusion protein</fullName>
    </alternativeName>
</protein>
<feature type="transmembrane region" description="Helical" evidence="6">
    <location>
        <begin position="249"/>
        <end position="267"/>
    </location>
</feature>
<dbReference type="OrthoDB" id="2126698at2759"/>
<comment type="similarity">
    <text evidence="2 6">Belongs to the multi antimicrobial extrusion (MATE) (TC 2.A.66.1) family.</text>
</comment>
<keyword evidence="3 6" id="KW-0812">Transmembrane</keyword>
<dbReference type="InterPro" id="IPR045069">
    <property type="entry name" value="MATE_euk"/>
</dbReference>
<comment type="caution">
    <text evidence="7">The sequence shown here is derived from an EMBL/GenBank/DDBJ whole genome shotgun (WGS) entry which is preliminary data.</text>
</comment>
<accession>A0A7J6V844</accession>
<gene>
    <name evidence="7" type="ORF">FRX31_029488</name>
</gene>
<evidence type="ECO:0000256" key="1">
    <source>
        <dbReference type="ARBA" id="ARBA00004141"/>
    </source>
</evidence>
<keyword evidence="5 6" id="KW-0472">Membrane</keyword>
<dbReference type="NCBIfam" id="TIGR00797">
    <property type="entry name" value="matE"/>
    <property type="match status" value="1"/>
</dbReference>
<evidence type="ECO:0000313" key="7">
    <source>
        <dbReference type="EMBL" id="KAF5180937.1"/>
    </source>
</evidence>
<keyword evidence="8" id="KW-1185">Reference proteome</keyword>
<dbReference type="InterPro" id="IPR002528">
    <property type="entry name" value="MATE_fam"/>
</dbReference>
<dbReference type="PANTHER" id="PTHR11206">
    <property type="entry name" value="MULTIDRUG RESISTANCE PROTEIN"/>
    <property type="match status" value="1"/>
</dbReference>
<organism evidence="7 8">
    <name type="scientific">Thalictrum thalictroides</name>
    <name type="common">Rue-anemone</name>
    <name type="synonym">Anemone thalictroides</name>
    <dbReference type="NCBI Taxonomy" id="46969"/>
    <lineage>
        <taxon>Eukaryota</taxon>
        <taxon>Viridiplantae</taxon>
        <taxon>Streptophyta</taxon>
        <taxon>Embryophyta</taxon>
        <taxon>Tracheophyta</taxon>
        <taxon>Spermatophyta</taxon>
        <taxon>Magnoliopsida</taxon>
        <taxon>Ranunculales</taxon>
        <taxon>Ranunculaceae</taxon>
        <taxon>Thalictroideae</taxon>
        <taxon>Thalictrum</taxon>
    </lineage>
</organism>
<dbReference type="Pfam" id="PF01554">
    <property type="entry name" value="MatE"/>
    <property type="match status" value="2"/>
</dbReference>
<feature type="transmembrane region" description="Helical" evidence="6">
    <location>
        <begin position="204"/>
        <end position="228"/>
    </location>
</feature>
<dbReference type="AlphaFoldDB" id="A0A7J6V844"/>
<dbReference type="CDD" id="cd13132">
    <property type="entry name" value="MATE_eukaryotic"/>
    <property type="match status" value="1"/>
</dbReference>
<evidence type="ECO:0000256" key="3">
    <source>
        <dbReference type="ARBA" id="ARBA00022692"/>
    </source>
</evidence>
<dbReference type="GO" id="GO:0016020">
    <property type="term" value="C:membrane"/>
    <property type="evidence" value="ECO:0007669"/>
    <property type="project" value="UniProtKB-SubCell"/>
</dbReference>
<feature type="transmembrane region" description="Helical" evidence="6">
    <location>
        <begin position="287"/>
        <end position="306"/>
    </location>
</feature>
<feature type="transmembrane region" description="Helical" evidence="6">
    <location>
        <begin position="28"/>
        <end position="46"/>
    </location>
</feature>
<feature type="transmembrane region" description="Helical" evidence="6">
    <location>
        <begin position="106"/>
        <end position="128"/>
    </location>
</feature>
<keyword evidence="4 6" id="KW-1133">Transmembrane helix</keyword>
<dbReference type="EMBL" id="JABWDY010036781">
    <property type="protein sequence ID" value="KAF5180937.1"/>
    <property type="molecule type" value="Genomic_DNA"/>
</dbReference>
<feature type="transmembrane region" description="Helical" evidence="6">
    <location>
        <begin position="66"/>
        <end position="85"/>
    </location>
</feature>
<feature type="transmembrane region" description="Helical" evidence="6">
    <location>
        <begin position="148"/>
        <end position="166"/>
    </location>
</feature>
<evidence type="ECO:0000256" key="2">
    <source>
        <dbReference type="ARBA" id="ARBA00010199"/>
    </source>
</evidence>
<evidence type="ECO:0000256" key="6">
    <source>
        <dbReference type="RuleBase" id="RU004914"/>
    </source>
</evidence>
<dbReference type="Proteomes" id="UP000554482">
    <property type="component" value="Unassembled WGS sequence"/>
</dbReference>
<reference evidence="7 8" key="1">
    <citation type="submission" date="2020-06" db="EMBL/GenBank/DDBJ databases">
        <title>Transcriptomic and genomic resources for Thalictrum thalictroides and T. hernandezii: Facilitating candidate gene discovery in an emerging model plant lineage.</title>
        <authorList>
            <person name="Arias T."/>
            <person name="Riano-Pachon D.M."/>
            <person name="Di Stilio V.S."/>
        </authorList>
    </citation>
    <scope>NUCLEOTIDE SEQUENCE [LARGE SCALE GENOMIC DNA]</scope>
    <source>
        <strain evidence="8">cv. WT478/WT964</strain>
        <tissue evidence="7">Leaves</tissue>
    </source>
</reference>
<evidence type="ECO:0000256" key="4">
    <source>
        <dbReference type="ARBA" id="ARBA00022989"/>
    </source>
</evidence>
<feature type="transmembrane region" description="Helical" evidence="6">
    <location>
        <begin position="400"/>
        <end position="424"/>
    </location>
</feature>
<feature type="transmembrane region" description="Helical" evidence="6">
    <location>
        <begin position="368"/>
        <end position="388"/>
    </location>
</feature>
<name>A0A7J6V844_THATH</name>
<dbReference type="GO" id="GO:1990961">
    <property type="term" value="P:xenobiotic detoxification by transmembrane export across the plasma membrane"/>
    <property type="evidence" value="ECO:0007669"/>
    <property type="project" value="InterPro"/>
</dbReference>
<sequence length="530" mass="58254">MEEGLLLKEGEEKKKVLTWDVLKEESKMVGYLAGPMVAVTLSQYLLQVISTMMVGHLGELPLSSTAIATSFCGVTGFSLLLGMASGLETLCGQAYGAKQYQRLGNYMYSSIISLVLLCIPLSLIWINMEKILTLLGQDPLIALEAGKYAIWLVPSLFAYAVLQPLVRYLQSQSLILPMLLSSFAALCIHIPLCWALVFKSGLRAVGAALAIGISYWLNVIFLTVYIIYSPSCEKTRVPLSKEALTGISAFLRLAIPSTVMICLEWWSFELLILLSGRLPNPQLETSVLSVCLTTISFLYTIPFGLGAAASTRVSNELGAGNPQGARVAVFVVMFIAVAETVIVSSTLFASRKILGYAYSNEKEVIDYVTGMVPLICLSVIMDSLQGVLSGIARGTGWQHLGAYVNLGSFYLAGIPVAVLLSFRLNLRGKGLWTGILLGSTIQSALLAIITSSTNWHQQVCNITLQSRQKRGYSRVHLQWRMKQTSVTDMPIFDSYGAQENNTIRYLMESRCKNSWPARIIWAWDFDGRPF</sequence>
<evidence type="ECO:0000313" key="8">
    <source>
        <dbReference type="Proteomes" id="UP000554482"/>
    </source>
</evidence>
<dbReference type="GO" id="GO:0042910">
    <property type="term" value="F:xenobiotic transmembrane transporter activity"/>
    <property type="evidence" value="ECO:0007669"/>
    <property type="project" value="InterPro"/>
</dbReference>
<feature type="transmembrane region" description="Helical" evidence="6">
    <location>
        <begin position="327"/>
        <end position="348"/>
    </location>
</feature>
<feature type="transmembrane region" description="Helical" evidence="6">
    <location>
        <begin position="178"/>
        <end position="198"/>
    </location>
</feature>